<feature type="compositionally biased region" description="Polar residues" evidence="4">
    <location>
        <begin position="229"/>
        <end position="240"/>
    </location>
</feature>
<dbReference type="Proteomes" id="UP001497623">
    <property type="component" value="Unassembled WGS sequence"/>
</dbReference>
<feature type="compositionally biased region" description="Polar residues" evidence="4">
    <location>
        <begin position="191"/>
        <end position="204"/>
    </location>
</feature>
<evidence type="ECO:0000256" key="2">
    <source>
        <dbReference type="ARBA" id="ARBA00016807"/>
    </source>
</evidence>
<dbReference type="EMBL" id="CAXKWB010000768">
    <property type="protein sequence ID" value="CAL4062186.1"/>
    <property type="molecule type" value="Genomic_DNA"/>
</dbReference>
<dbReference type="PANTHER" id="PTHR21411:SF0">
    <property type="entry name" value="REGULATORY PROTEIN ZESTE"/>
    <property type="match status" value="1"/>
</dbReference>
<accession>A0AAV2PR56</accession>
<evidence type="ECO:0000313" key="6">
    <source>
        <dbReference type="EMBL" id="CAL4062186.1"/>
    </source>
</evidence>
<evidence type="ECO:0000256" key="1">
    <source>
        <dbReference type="ARBA" id="ARBA00011764"/>
    </source>
</evidence>
<comment type="subunit">
    <text evidence="1">Self-associates forming complexes of several hundred monomers.</text>
</comment>
<evidence type="ECO:0000256" key="4">
    <source>
        <dbReference type="SAM" id="MobiDB-lite"/>
    </source>
</evidence>
<organism evidence="6 7">
    <name type="scientific">Meganyctiphanes norvegica</name>
    <name type="common">Northern krill</name>
    <name type="synonym">Thysanopoda norvegica</name>
    <dbReference type="NCBI Taxonomy" id="48144"/>
    <lineage>
        <taxon>Eukaryota</taxon>
        <taxon>Metazoa</taxon>
        <taxon>Ecdysozoa</taxon>
        <taxon>Arthropoda</taxon>
        <taxon>Crustacea</taxon>
        <taxon>Multicrustacea</taxon>
        <taxon>Malacostraca</taxon>
        <taxon>Eumalacostraca</taxon>
        <taxon>Eucarida</taxon>
        <taxon>Euphausiacea</taxon>
        <taxon>Euphausiidae</taxon>
        <taxon>Meganyctiphanes</taxon>
    </lineage>
</organism>
<dbReference type="InterPro" id="IPR028002">
    <property type="entry name" value="Myb_DNA-bind_5"/>
</dbReference>
<evidence type="ECO:0000313" key="7">
    <source>
        <dbReference type="Proteomes" id="UP001497623"/>
    </source>
</evidence>
<evidence type="ECO:0000259" key="5">
    <source>
        <dbReference type="Pfam" id="PF13873"/>
    </source>
</evidence>
<dbReference type="PANTHER" id="PTHR21411">
    <property type="entry name" value="APONTIC"/>
    <property type="match status" value="1"/>
</dbReference>
<gene>
    <name evidence="6" type="ORF">MNOR_LOCUS2485</name>
</gene>
<keyword evidence="7" id="KW-1185">Reference proteome</keyword>
<comment type="caution">
    <text evidence="6">The sequence shown here is derived from an EMBL/GenBank/DDBJ whole genome shotgun (WGS) entry which is preliminary data.</text>
</comment>
<name>A0AAV2PR56_MEGNR</name>
<proteinExistence type="predicted"/>
<sequence length="305" mass="33807">MQEAAPGAGHIYQAESKWVAGDMEPVSPGSHPLSTAAVYNSGRSINASMSERSILLGVMAHNLGVLDSRENDTHTVFRKSQLWDEVTREFNNRTGTPRSRQQIQTLYKNMKAKARRYQARLAEVGIPPPEPDPNSEMLMALLQAQLQQQRTFLHNVTLGSENSFQENEQQFIMEGKPGVLLQNTMIVDDTNNGTGKLDNSSNEIKTTERDYSTTENASLSDDRAMPANPHQNSLLSQELESPVTGQRLTSEGICVDNCMVPNTNNLANEEVDKANTRINISKRTYDTLSNASDSDEGPSYINPHQ</sequence>
<comment type="function">
    <text evidence="3">Involved in transvection phenomena (= synapsis-dependent gene expression), where the synaptic pairing of chromosomes carrying genes with which zeste interacts influences the expression of these genes. Zeste binds to DNA and stimulates transcription from a nearby promoter.</text>
</comment>
<feature type="non-terminal residue" evidence="6">
    <location>
        <position position="305"/>
    </location>
</feature>
<dbReference type="AlphaFoldDB" id="A0AAV2PR56"/>
<feature type="domain" description="Myb/SANT-like DNA-binding" evidence="5">
    <location>
        <begin position="43"/>
        <end position="116"/>
    </location>
</feature>
<dbReference type="Pfam" id="PF13873">
    <property type="entry name" value="Myb_DNA-bind_5"/>
    <property type="match status" value="1"/>
</dbReference>
<evidence type="ECO:0000256" key="3">
    <source>
        <dbReference type="ARBA" id="ARBA00025466"/>
    </source>
</evidence>
<feature type="region of interest" description="Disordered" evidence="4">
    <location>
        <begin position="191"/>
        <end position="240"/>
    </location>
</feature>
<reference evidence="6 7" key="1">
    <citation type="submission" date="2024-05" db="EMBL/GenBank/DDBJ databases">
        <authorList>
            <person name="Wallberg A."/>
        </authorList>
    </citation>
    <scope>NUCLEOTIDE SEQUENCE [LARGE SCALE GENOMIC DNA]</scope>
</reference>
<protein>
    <recommendedName>
        <fullName evidence="2">Regulatory protein zeste</fullName>
    </recommendedName>
</protein>